<protein>
    <submittedName>
        <fullName evidence="3">Anti-sigma regulatory factor (Ser/Thr protein kinase)</fullName>
    </submittedName>
</protein>
<evidence type="ECO:0000313" key="4">
    <source>
        <dbReference type="Proteomes" id="UP000236723"/>
    </source>
</evidence>
<dbReference type="Pfam" id="PF13581">
    <property type="entry name" value="HATPase_c_2"/>
    <property type="match status" value="1"/>
</dbReference>
<accession>A0A1H6DUA8</accession>
<keyword evidence="3" id="KW-0418">Kinase</keyword>
<dbReference type="GO" id="GO:0004674">
    <property type="term" value="F:protein serine/threonine kinase activity"/>
    <property type="evidence" value="ECO:0007669"/>
    <property type="project" value="UniProtKB-KW"/>
</dbReference>
<keyword evidence="1" id="KW-0723">Serine/threonine-protein kinase</keyword>
<proteinExistence type="predicted"/>
<dbReference type="CDD" id="cd16936">
    <property type="entry name" value="HATPase_RsbW-like"/>
    <property type="match status" value="1"/>
</dbReference>
<organism evidence="3 4">
    <name type="scientific">Thermomonospora echinospora</name>
    <dbReference type="NCBI Taxonomy" id="1992"/>
    <lineage>
        <taxon>Bacteria</taxon>
        <taxon>Bacillati</taxon>
        <taxon>Actinomycetota</taxon>
        <taxon>Actinomycetes</taxon>
        <taxon>Streptosporangiales</taxon>
        <taxon>Thermomonosporaceae</taxon>
        <taxon>Thermomonospora</taxon>
    </lineage>
</organism>
<dbReference type="InterPro" id="IPR003594">
    <property type="entry name" value="HATPase_dom"/>
</dbReference>
<name>A0A1H6DUA8_9ACTN</name>
<dbReference type="OrthoDB" id="3534568at2"/>
<gene>
    <name evidence="3" type="ORF">SAMN04489712_12191</name>
</gene>
<dbReference type="PANTHER" id="PTHR35526">
    <property type="entry name" value="ANTI-SIGMA-F FACTOR RSBW-RELATED"/>
    <property type="match status" value="1"/>
</dbReference>
<dbReference type="EMBL" id="FNVO01000021">
    <property type="protein sequence ID" value="SEG88175.1"/>
    <property type="molecule type" value="Genomic_DNA"/>
</dbReference>
<keyword evidence="4" id="KW-1185">Reference proteome</keyword>
<dbReference type="Gene3D" id="3.30.565.10">
    <property type="entry name" value="Histidine kinase-like ATPase, C-terminal domain"/>
    <property type="match status" value="1"/>
</dbReference>
<evidence type="ECO:0000313" key="3">
    <source>
        <dbReference type="EMBL" id="SEG88175.1"/>
    </source>
</evidence>
<evidence type="ECO:0000259" key="2">
    <source>
        <dbReference type="Pfam" id="PF13581"/>
    </source>
</evidence>
<dbReference type="InterPro" id="IPR036890">
    <property type="entry name" value="HATPase_C_sf"/>
</dbReference>
<dbReference type="InterPro" id="IPR050267">
    <property type="entry name" value="Anti-sigma-factor_SerPK"/>
</dbReference>
<dbReference type="PANTHER" id="PTHR35526:SF3">
    <property type="entry name" value="ANTI-SIGMA-F FACTOR RSBW"/>
    <property type="match status" value="1"/>
</dbReference>
<dbReference type="SUPFAM" id="SSF55874">
    <property type="entry name" value="ATPase domain of HSP90 chaperone/DNA topoisomerase II/histidine kinase"/>
    <property type="match status" value="1"/>
</dbReference>
<dbReference type="AlphaFoldDB" id="A0A1H6DUA8"/>
<reference evidence="4" key="1">
    <citation type="submission" date="2016-10" db="EMBL/GenBank/DDBJ databases">
        <authorList>
            <person name="Varghese N."/>
            <person name="Submissions S."/>
        </authorList>
    </citation>
    <scope>NUCLEOTIDE SEQUENCE [LARGE SCALE GENOMIC DNA]</scope>
    <source>
        <strain evidence="4">DSM 43163</strain>
    </source>
</reference>
<evidence type="ECO:0000256" key="1">
    <source>
        <dbReference type="ARBA" id="ARBA00022527"/>
    </source>
</evidence>
<feature type="domain" description="Histidine kinase/HSP90-like ATPase" evidence="2">
    <location>
        <begin position="35"/>
        <end position="142"/>
    </location>
</feature>
<dbReference type="Proteomes" id="UP000236723">
    <property type="component" value="Unassembled WGS sequence"/>
</dbReference>
<sequence length="156" mass="16570">MTRADLPARAGSAGVRFLEVVRFPAEDDAPDASVNVREVRAYLREALDGAGVDLGDVDLMAAEIVTNAVLHTASGRPGGRVWAAVIATDEVIRVEITDQGGAAGEPRVPAYAVLGGRGLLIVRELAARWDWARDDAGHTTVWFEVPRTGGTAGWPR</sequence>
<keyword evidence="3" id="KW-0808">Transferase</keyword>
<dbReference type="RefSeq" id="WP_103943412.1">
    <property type="nucleotide sequence ID" value="NZ_FNVO01000021.1"/>
</dbReference>